<sequence length="298" mass="32960">MANRKTSTVTPTSPSDTGIQYVPLWKLVFDPELQMRVGELDQVHIQNLADILREETKAELTPLVAFTAAPDDPHWMEEDDDPIRYYVADGFHRGAGYRVARGDDCLVPVVTPGGGRAAALLYAYGANADQNTKPRTRKDIRKAVKEALRNHYFAATQDKVKFTKISLRPNGERFTHSHIAEICRCDRSAVTRIAKELEAELTPAAPAPTAGRGRPSGGGGGAGHEQLDFWARLRDGYSHALAAVRETRDDQEFLSAVDGDPLRAAEEIRAMRTALIDECRALREREMAIRASVAKAKR</sequence>
<keyword evidence="3" id="KW-1185">Reference proteome</keyword>
<protein>
    <recommendedName>
        <fullName evidence="4">ParB/Sulfiredoxin domain-containing protein</fullName>
    </recommendedName>
</protein>
<evidence type="ECO:0008006" key="4">
    <source>
        <dbReference type="Google" id="ProtNLM"/>
    </source>
</evidence>
<evidence type="ECO:0000256" key="1">
    <source>
        <dbReference type="SAM" id="MobiDB-lite"/>
    </source>
</evidence>
<dbReference type="AlphaFoldDB" id="A0A842H8X8"/>
<feature type="compositionally biased region" description="Low complexity" evidence="1">
    <location>
        <begin position="202"/>
        <end position="213"/>
    </location>
</feature>
<comment type="caution">
    <text evidence="2">The sequence shown here is derived from an EMBL/GenBank/DDBJ whole genome shotgun (WGS) entry which is preliminary data.</text>
</comment>
<organism evidence="2 3">
    <name type="scientific">Ruficoccus amylovorans</name>
    <dbReference type="NCBI Taxonomy" id="1804625"/>
    <lineage>
        <taxon>Bacteria</taxon>
        <taxon>Pseudomonadati</taxon>
        <taxon>Verrucomicrobiota</taxon>
        <taxon>Opitutia</taxon>
        <taxon>Puniceicoccales</taxon>
        <taxon>Cerasicoccaceae</taxon>
        <taxon>Ruficoccus</taxon>
    </lineage>
</organism>
<dbReference type="RefSeq" id="WP_185673714.1">
    <property type="nucleotide sequence ID" value="NZ_JACHVB010000004.1"/>
</dbReference>
<feature type="compositionally biased region" description="Gly residues" evidence="1">
    <location>
        <begin position="214"/>
        <end position="223"/>
    </location>
</feature>
<accession>A0A842H8X8</accession>
<reference evidence="2 3" key="1">
    <citation type="submission" date="2020-07" db="EMBL/GenBank/DDBJ databases">
        <authorList>
            <person name="Feng X."/>
        </authorList>
    </citation>
    <scope>NUCLEOTIDE SEQUENCE [LARGE SCALE GENOMIC DNA]</scope>
    <source>
        <strain evidence="2 3">JCM31066</strain>
    </source>
</reference>
<dbReference type="EMBL" id="JACHVB010000004">
    <property type="protein sequence ID" value="MBC2592675.1"/>
    <property type="molecule type" value="Genomic_DNA"/>
</dbReference>
<proteinExistence type="predicted"/>
<evidence type="ECO:0000313" key="3">
    <source>
        <dbReference type="Proteomes" id="UP000546464"/>
    </source>
</evidence>
<dbReference type="Proteomes" id="UP000546464">
    <property type="component" value="Unassembled WGS sequence"/>
</dbReference>
<gene>
    <name evidence="2" type="ORF">H5P28_00215</name>
</gene>
<name>A0A842H8X8_9BACT</name>
<feature type="region of interest" description="Disordered" evidence="1">
    <location>
        <begin position="200"/>
        <end position="225"/>
    </location>
</feature>
<evidence type="ECO:0000313" key="2">
    <source>
        <dbReference type="EMBL" id="MBC2592675.1"/>
    </source>
</evidence>